<protein>
    <recommendedName>
        <fullName evidence="4">Integrase catalytic domain-containing protein</fullName>
    </recommendedName>
</protein>
<sequence length="1073" mass="119439">MTTTRSNTFSDATVEYVVGTVLDANSESPYRLVLKEAGIESMMDILELTLDDLLFLQWTSGEETPKKLTLVQSKRIMHLIAWHRTQDDPSNVDWFSLTPTVLRQFREGEIYSKPQCADEMSENSYTVPHAQPALPNAAYDFDKGTKRSIADYPVLKEAKQWSSWNRQTRALALSHGLLNVFDPAYVPLNPDEASLFATQQRFVFSVFTMAIKETKGMIIIRQHSDEKNATSLFGNAQLVYTALMAAYEGGVVATLSAQYHETLLLNYNLNNSWTKPLVTWFSSFEHKLLDLDNVLPTPKDDAWKRNRLEMAVLHHTQLQTFHSTLSTQALVMGKQHDFLFELEACKTQAAKLDAQAGMKAKTQRQTNNHERGGNKGTGHGNASNRKGNAGRGASKGKAKGGKYSNYIDPAKWNAMTSEEKQAVYDARSTPSASNTPNANPVPSSVLINQGTVQPSSTSDAVPTGQHIVPSSGASALSGTTNQSFIRQLLSNATARTPTVPTSSHDGEIVIDGLRFRHVNMHKVSYCVSNYDLTLQTHQGSLIDGGANGGMSGADVRVLEKGFATADVTGIGNHAVSNLPICQVAGAIMTTNGLIIGIFSQYAHFGKGKTIHSKPQMEQFGLTIDDRSRLSGGQQRMVTPCGHIIPLHIRNGLCYMDMHPPSDTEMDAHPHVFFTADMPWDPSILDNEYTEHEFSDCLAPEDFTPLDHRVNQFGTTTDSDFYLDTCIHAVHNMQLVHSQHVSTQVPDLQALRPNFGWIPVERLKNTLANTTQYYRASISYPFRKHYKSRFPAANVHRLNEWFATDTFFSNVPAHDDGYKHHGGATMLQVYAGKDSGYLAGYPMKMEGQMPQTLEDFIRDKGAPLGLFSDNAKAQTSKAVVTIQRLYHIADAQSEPHYQHQNFAERCIQNIKRMTNTIMDRTGTPAKYWLLCTLFVIDLSNHLVSDTLQATPLTRCFGIPTDVSAYLTYHWWQLVYFENHDGSFPSTPKEGLAHWVGPTNMKGDVLTYQLLTVDTQQLLFRSNIRPATTDPMVPNARVDASAAPHLHLEAGEEKDQSDNIKSISDFQKIDPSYMS</sequence>
<dbReference type="HOGENOM" id="CLU_000850_0_1_1"/>
<evidence type="ECO:0008006" key="4">
    <source>
        <dbReference type="Google" id="ProtNLM"/>
    </source>
</evidence>
<dbReference type="PaxDb" id="2850-Phatrdraft1548"/>
<dbReference type="KEGG" id="pti:PHATRDRAFT_bd1548"/>
<proteinExistence type="predicted"/>
<dbReference type="EMBL" id="DS999253">
    <property type="protein sequence ID" value="EEC42879.1"/>
    <property type="molecule type" value="Genomic_DNA"/>
</dbReference>
<feature type="compositionally biased region" description="Polar residues" evidence="1">
    <location>
        <begin position="428"/>
        <end position="460"/>
    </location>
</feature>
<reference evidence="2 3" key="1">
    <citation type="journal article" date="2008" name="Nature">
        <title>The Phaeodactylum genome reveals the evolutionary history of diatom genomes.</title>
        <authorList>
            <person name="Bowler C."/>
            <person name="Allen A.E."/>
            <person name="Badger J.H."/>
            <person name="Grimwood J."/>
            <person name="Jabbari K."/>
            <person name="Kuo A."/>
            <person name="Maheswari U."/>
            <person name="Martens C."/>
            <person name="Maumus F."/>
            <person name="Otillar R.P."/>
            <person name="Rayko E."/>
            <person name="Salamov A."/>
            <person name="Vandepoele K."/>
            <person name="Beszteri B."/>
            <person name="Gruber A."/>
            <person name="Heijde M."/>
            <person name="Katinka M."/>
            <person name="Mock T."/>
            <person name="Valentin K."/>
            <person name="Verret F."/>
            <person name="Berges J.A."/>
            <person name="Brownlee C."/>
            <person name="Cadoret J.P."/>
            <person name="Chiovitti A."/>
            <person name="Choi C.J."/>
            <person name="Coesel S."/>
            <person name="De Martino A."/>
            <person name="Detter J.C."/>
            <person name="Durkin C."/>
            <person name="Falciatore A."/>
            <person name="Fournet J."/>
            <person name="Haruta M."/>
            <person name="Huysman M.J."/>
            <person name="Jenkins B.D."/>
            <person name="Jiroutova K."/>
            <person name="Jorgensen R.E."/>
            <person name="Joubert Y."/>
            <person name="Kaplan A."/>
            <person name="Kroger N."/>
            <person name="Kroth P.G."/>
            <person name="La Roche J."/>
            <person name="Lindquist E."/>
            <person name="Lommer M."/>
            <person name="Martin-Jezequel V."/>
            <person name="Lopez P.J."/>
            <person name="Lucas S."/>
            <person name="Mangogna M."/>
            <person name="McGinnis K."/>
            <person name="Medlin L.K."/>
            <person name="Montsant A."/>
            <person name="Oudot-Le Secq M.P."/>
            <person name="Napoli C."/>
            <person name="Obornik M."/>
            <person name="Parker M.S."/>
            <person name="Petit J.L."/>
            <person name="Porcel B.M."/>
            <person name="Poulsen N."/>
            <person name="Robison M."/>
            <person name="Rychlewski L."/>
            <person name="Rynearson T.A."/>
            <person name="Schmutz J."/>
            <person name="Shapiro H."/>
            <person name="Siaut M."/>
            <person name="Stanley M."/>
            <person name="Sussman M.R."/>
            <person name="Taylor A.R."/>
            <person name="Vardi A."/>
            <person name="von Dassow P."/>
            <person name="Vyverman W."/>
            <person name="Willis A."/>
            <person name="Wyrwicz L.S."/>
            <person name="Rokhsar D.S."/>
            <person name="Weissenbach J."/>
            <person name="Armbrust E.V."/>
            <person name="Green B.R."/>
            <person name="Van de Peer Y."/>
            <person name="Grigoriev I.V."/>
        </authorList>
    </citation>
    <scope>NUCLEOTIDE SEQUENCE [LARGE SCALE GENOMIC DNA]</scope>
    <source>
        <strain evidence="2 3">CCAP 1055/1</strain>
    </source>
</reference>
<feature type="region of interest" description="Disordered" evidence="1">
    <location>
        <begin position="356"/>
        <end position="403"/>
    </location>
</feature>
<dbReference type="InterPro" id="IPR012337">
    <property type="entry name" value="RNaseH-like_sf"/>
</dbReference>
<evidence type="ECO:0000313" key="3">
    <source>
        <dbReference type="Proteomes" id="UP000000759"/>
    </source>
</evidence>
<dbReference type="GO" id="GO:0003676">
    <property type="term" value="F:nucleic acid binding"/>
    <property type="evidence" value="ECO:0007669"/>
    <property type="project" value="InterPro"/>
</dbReference>
<gene>
    <name evidence="2" type="ORF">PHATRDRAFT_bd1548</name>
</gene>
<organism evidence="2 3">
    <name type="scientific">Phaeodactylum tricornutum (strain CCAP 1055/1)</name>
    <dbReference type="NCBI Taxonomy" id="556484"/>
    <lineage>
        <taxon>Eukaryota</taxon>
        <taxon>Sar</taxon>
        <taxon>Stramenopiles</taxon>
        <taxon>Ochrophyta</taxon>
        <taxon>Bacillariophyta</taxon>
        <taxon>Bacillariophyceae</taxon>
        <taxon>Bacillariophycidae</taxon>
        <taxon>Naviculales</taxon>
        <taxon>Phaeodactylaceae</taxon>
        <taxon>Phaeodactylum</taxon>
    </lineage>
</organism>
<dbReference type="Gene3D" id="3.30.420.10">
    <property type="entry name" value="Ribonuclease H-like superfamily/Ribonuclease H"/>
    <property type="match status" value="1"/>
</dbReference>
<keyword evidence="3" id="KW-1185">Reference proteome</keyword>
<dbReference type="OrthoDB" id="54875at2759"/>
<dbReference type="Proteomes" id="UP000000759">
    <property type="component" value="Unassembled WGS sequence"/>
</dbReference>
<dbReference type="InParanoid" id="B7S3J2"/>
<dbReference type="RefSeq" id="XP_002176128.1">
    <property type="nucleotide sequence ID" value="XM_002176092.1"/>
</dbReference>
<reference evidence="3" key="2">
    <citation type="submission" date="2008-08" db="EMBL/GenBank/DDBJ databases">
        <authorList>
            <consortium name="Diatom Consortium"/>
            <person name="Grigoriev I."/>
            <person name="Grimwood J."/>
            <person name="Kuo A."/>
            <person name="Otillar R.P."/>
            <person name="Salamov A."/>
            <person name="Detter J.C."/>
            <person name="Lindquist E."/>
            <person name="Shapiro H."/>
            <person name="Lucas S."/>
            <person name="Glavina del Rio T."/>
            <person name="Pitluck S."/>
            <person name="Rokhsar D."/>
            <person name="Bowler C."/>
        </authorList>
    </citation>
    <scope>GENOME REANNOTATION</scope>
    <source>
        <strain evidence="3">CCAP 1055/1</strain>
    </source>
</reference>
<feature type="region of interest" description="Disordered" evidence="1">
    <location>
        <begin position="421"/>
        <end position="477"/>
    </location>
</feature>
<accession>B7S3J2</accession>
<dbReference type="GeneID" id="7204905"/>
<evidence type="ECO:0000256" key="1">
    <source>
        <dbReference type="SAM" id="MobiDB-lite"/>
    </source>
</evidence>
<name>B7S3J2_PHATC</name>
<evidence type="ECO:0000313" key="2">
    <source>
        <dbReference type="EMBL" id="EEC42879.1"/>
    </source>
</evidence>
<dbReference type="InterPro" id="IPR036397">
    <property type="entry name" value="RNaseH_sf"/>
</dbReference>
<dbReference type="AlphaFoldDB" id="B7S3J2"/>
<dbReference type="SUPFAM" id="SSF53098">
    <property type="entry name" value="Ribonuclease H-like"/>
    <property type="match status" value="1"/>
</dbReference>